<dbReference type="AlphaFoldDB" id="A0A9X0AJQ3"/>
<gene>
    <name evidence="1" type="ORF">OCU04_007901</name>
</gene>
<comment type="caution">
    <text evidence="1">The sequence shown here is derived from an EMBL/GenBank/DDBJ whole genome shotgun (WGS) entry which is preliminary data.</text>
</comment>
<reference evidence="1" key="1">
    <citation type="submission" date="2022-11" db="EMBL/GenBank/DDBJ databases">
        <title>Genome Resource of Sclerotinia nivalis Strain SnTB1, a Plant Pathogen Isolated from American Ginseng.</title>
        <authorList>
            <person name="Fan S."/>
        </authorList>
    </citation>
    <scope>NUCLEOTIDE SEQUENCE</scope>
    <source>
        <strain evidence="1">SnTB1</strain>
    </source>
</reference>
<proteinExistence type="predicted"/>
<dbReference type="EMBL" id="JAPEIS010000008">
    <property type="protein sequence ID" value="KAJ8064064.1"/>
    <property type="molecule type" value="Genomic_DNA"/>
</dbReference>
<dbReference type="OrthoDB" id="542013at2759"/>
<evidence type="ECO:0000313" key="1">
    <source>
        <dbReference type="EMBL" id="KAJ8064064.1"/>
    </source>
</evidence>
<name>A0A9X0AJQ3_9HELO</name>
<dbReference type="Proteomes" id="UP001152300">
    <property type="component" value="Unassembled WGS sequence"/>
</dbReference>
<organism evidence="1 2">
    <name type="scientific">Sclerotinia nivalis</name>
    <dbReference type="NCBI Taxonomy" id="352851"/>
    <lineage>
        <taxon>Eukaryota</taxon>
        <taxon>Fungi</taxon>
        <taxon>Dikarya</taxon>
        <taxon>Ascomycota</taxon>
        <taxon>Pezizomycotina</taxon>
        <taxon>Leotiomycetes</taxon>
        <taxon>Helotiales</taxon>
        <taxon>Sclerotiniaceae</taxon>
        <taxon>Sclerotinia</taxon>
    </lineage>
</organism>
<protein>
    <submittedName>
        <fullName evidence="1">Uncharacterized protein</fullName>
    </submittedName>
</protein>
<keyword evidence="2" id="KW-1185">Reference proteome</keyword>
<accession>A0A9X0AJQ3</accession>
<evidence type="ECO:0000313" key="2">
    <source>
        <dbReference type="Proteomes" id="UP001152300"/>
    </source>
</evidence>
<sequence>MDPGLMPGTGLAREANSSVKWLWNSVLPHLLRLLVMANTHTPAESGAVCQTSDWR</sequence>